<gene>
    <name evidence="2" type="ORF">GCM10009846_28950</name>
</gene>
<sequence>MGTFHYGPSREGVDDADLELLRAVVTTMLACSTSFMASFDHGDTRRSFWIHPSAELRFDVERERDVDPWHLDLMLAFAHTDEGLTMRSVAAD</sequence>
<proteinExistence type="predicted"/>
<protein>
    <recommendedName>
        <fullName evidence="1">DUF7882 domain-containing protein</fullName>
    </recommendedName>
</protein>
<dbReference type="EMBL" id="BAAAQT010000008">
    <property type="protein sequence ID" value="GAA2176181.1"/>
    <property type="molecule type" value="Genomic_DNA"/>
</dbReference>
<reference evidence="2 3" key="1">
    <citation type="journal article" date="2019" name="Int. J. Syst. Evol. Microbiol.">
        <title>The Global Catalogue of Microorganisms (GCM) 10K type strain sequencing project: providing services to taxonomists for standard genome sequencing and annotation.</title>
        <authorList>
            <consortium name="The Broad Institute Genomics Platform"/>
            <consortium name="The Broad Institute Genome Sequencing Center for Infectious Disease"/>
            <person name="Wu L."/>
            <person name="Ma J."/>
        </authorList>
    </citation>
    <scope>NUCLEOTIDE SEQUENCE [LARGE SCALE GENOMIC DNA]</scope>
    <source>
        <strain evidence="2 3">JCM 16026</strain>
    </source>
</reference>
<accession>A0ABN3AYX6</accession>
<keyword evidence="3" id="KW-1185">Reference proteome</keyword>
<comment type="caution">
    <text evidence="2">The sequence shown here is derived from an EMBL/GenBank/DDBJ whole genome shotgun (WGS) entry which is preliminary data.</text>
</comment>
<evidence type="ECO:0000313" key="3">
    <source>
        <dbReference type="Proteomes" id="UP001501599"/>
    </source>
</evidence>
<dbReference type="Proteomes" id="UP001501599">
    <property type="component" value="Unassembled WGS sequence"/>
</dbReference>
<organism evidence="2 3">
    <name type="scientific">Agrococcus versicolor</name>
    <dbReference type="NCBI Taxonomy" id="501482"/>
    <lineage>
        <taxon>Bacteria</taxon>
        <taxon>Bacillati</taxon>
        <taxon>Actinomycetota</taxon>
        <taxon>Actinomycetes</taxon>
        <taxon>Micrococcales</taxon>
        <taxon>Microbacteriaceae</taxon>
        <taxon>Agrococcus</taxon>
    </lineage>
</organism>
<dbReference type="InterPro" id="IPR057204">
    <property type="entry name" value="DUF7882"/>
</dbReference>
<feature type="domain" description="DUF7882" evidence="1">
    <location>
        <begin position="1"/>
        <end position="86"/>
    </location>
</feature>
<name>A0ABN3AYX6_9MICO</name>
<dbReference type="RefSeq" id="WP_344344798.1">
    <property type="nucleotide sequence ID" value="NZ_BAAAQT010000008.1"/>
</dbReference>
<evidence type="ECO:0000259" key="1">
    <source>
        <dbReference type="Pfam" id="PF25355"/>
    </source>
</evidence>
<evidence type="ECO:0000313" key="2">
    <source>
        <dbReference type="EMBL" id="GAA2176181.1"/>
    </source>
</evidence>
<dbReference type="Pfam" id="PF25355">
    <property type="entry name" value="DUF7882"/>
    <property type="match status" value="1"/>
</dbReference>